<evidence type="ECO:0000313" key="4">
    <source>
        <dbReference type="Proteomes" id="UP000321405"/>
    </source>
</evidence>
<feature type="domain" description="Ancillary SecYEG translocon subunit/Cell division coordinator CpoB TPR" evidence="2">
    <location>
        <begin position="24"/>
        <end position="142"/>
    </location>
</feature>
<keyword evidence="4" id="KW-1185">Reference proteome</keyword>
<keyword evidence="1" id="KW-0472">Membrane</keyword>
<dbReference type="EMBL" id="BJVC01000001">
    <property type="protein sequence ID" value="GEL01609.1"/>
    <property type="molecule type" value="Genomic_DNA"/>
</dbReference>
<dbReference type="Pfam" id="PF09976">
    <property type="entry name" value="TPR_21"/>
    <property type="match status" value="1"/>
</dbReference>
<comment type="caution">
    <text evidence="3">The sequence shown here is derived from an EMBL/GenBank/DDBJ whole genome shotgun (WGS) entry which is preliminary data.</text>
</comment>
<dbReference type="RefSeq" id="WP_147092532.1">
    <property type="nucleotide sequence ID" value="NZ_BJVC01000001.1"/>
</dbReference>
<evidence type="ECO:0000259" key="2">
    <source>
        <dbReference type="Pfam" id="PF09976"/>
    </source>
</evidence>
<proteinExistence type="predicted"/>
<sequence>MADEFFSQAQAEMRAAELRLTARRYGGIAIGVALVALIGVGGWQWQVHARHQAQARASGQYFTAMEALQAEQPDAALRARTEKESIATLTALAADAPGATRSFAALRLAQLLAGKGDVAGARKAWQGVIDNPDADPTLHSLAQALSLNSHVDDKDPAGLRAGYEQLSGRGGPWRAFAQEGLAMLDLRSDATAAQHEEARKILIQLSQSPDAPDGMRQRVSILLQTFDGAG</sequence>
<accession>A0A511BMP4</accession>
<dbReference type="AlphaFoldDB" id="A0A511BMP4"/>
<gene>
    <name evidence="3" type="ORF">SSA02_07720</name>
</gene>
<name>A0A511BMP4_9PROT</name>
<evidence type="ECO:0000313" key="3">
    <source>
        <dbReference type="EMBL" id="GEL01609.1"/>
    </source>
</evidence>
<keyword evidence="1" id="KW-1133">Transmembrane helix</keyword>
<dbReference type="InterPro" id="IPR018704">
    <property type="entry name" value="SecYEG/CpoB_TPR"/>
</dbReference>
<keyword evidence="1" id="KW-0812">Transmembrane</keyword>
<dbReference type="OrthoDB" id="7281508at2"/>
<evidence type="ECO:0000256" key="1">
    <source>
        <dbReference type="SAM" id="Phobius"/>
    </source>
</evidence>
<protein>
    <recommendedName>
        <fullName evidence="2">Ancillary SecYEG translocon subunit/Cell division coordinator CpoB TPR domain-containing protein</fullName>
    </recommendedName>
</protein>
<feature type="transmembrane region" description="Helical" evidence="1">
    <location>
        <begin position="25"/>
        <end position="45"/>
    </location>
</feature>
<reference evidence="3 4" key="1">
    <citation type="submission" date="2019-07" db="EMBL/GenBank/DDBJ databases">
        <title>Whole genome shotgun sequence of Swaminathania salitolerans NBRC 104436.</title>
        <authorList>
            <person name="Hosoyama A."/>
            <person name="Uohara A."/>
            <person name="Ohji S."/>
            <person name="Ichikawa N."/>
        </authorList>
    </citation>
    <scope>NUCLEOTIDE SEQUENCE [LARGE SCALE GENOMIC DNA]</scope>
    <source>
        <strain evidence="3 4">NBRC 104436</strain>
    </source>
</reference>
<organism evidence="3 4">
    <name type="scientific">Swaminathania salitolerans</name>
    <dbReference type="NCBI Taxonomy" id="182838"/>
    <lineage>
        <taxon>Bacteria</taxon>
        <taxon>Pseudomonadati</taxon>
        <taxon>Pseudomonadota</taxon>
        <taxon>Alphaproteobacteria</taxon>
        <taxon>Acetobacterales</taxon>
        <taxon>Acetobacteraceae</taxon>
        <taxon>Swaminathania</taxon>
    </lineage>
</organism>
<dbReference type="Proteomes" id="UP000321405">
    <property type="component" value="Unassembled WGS sequence"/>
</dbReference>